<evidence type="ECO:0000259" key="4">
    <source>
        <dbReference type="PROSITE" id="PS50234"/>
    </source>
</evidence>
<feature type="compositionally biased region" description="Acidic residues" evidence="3">
    <location>
        <begin position="76"/>
        <end position="103"/>
    </location>
</feature>
<feature type="compositionally biased region" description="Acidic residues" evidence="3">
    <location>
        <begin position="195"/>
        <end position="210"/>
    </location>
</feature>
<dbReference type="PROSITE" id="PS50234">
    <property type="entry name" value="VWFA"/>
    <property type="match status" value="1"/>
</dbReference>
<dbReference type="PANTHER" id="PTHR48103">
    <property type="entry name" value="MIDASIN-RELATED"/>
    <property type="match status" value="1"/>
</dbReference>
<dbReference type="SUPFAM" id="SSF53300">
    <property type="entry name" value="vWA-like"/>
    <property type="match status" value="1"/>
</dbReference>
<feature type="compositionally biased region" description="Basic and acidic residues" evidence="3">
    <location>
        <begin position="167"/>
        <end position="176"/>
    </location>
</feature>
<evidence type="ECO:0000313" key="5">
    <source>
        <dbReference type="EMBL" id="KAG5165308.1"/>
    </source>
</evidence>
<keyword evidence="2" id="KW-0067">ATP-binding</keyword>
<dbReference type="PANTHER" id="PTHR48103:SF2">
    <property type="entry name" value="MIDASIN"/>
    <property type="match status" value="1"/>
</dbReference>
<feature type="region of interest" description="Disordered" evidence="3">
    <location>
        <begin position="19"/>
        <end position="439"/>
    </location>
</feature>
<evidence type="ECO:0000256" key="1">
    <source>
        <dbReference type="ARBA" id="ARBA00022741"/>
    </source>
</evidence>
<feature type="compositionally biased region" description="Basic and acidic residues" evidence="3">
    <location>
        <begin position="104"/>
        <end position="132"/>
    </location>
</feature>
<evidence type="ECO:0000256" key="2">
    <source>
        <dbReference type="ARBA" id="ARBA00022840"/>
    </source>
</evidence>
<dbReference type="AlphaFoldDB" id="A0A8H7XR58"/>
<feature type="compositionally biased region" description="Polar residues" evidence="3">
    <location>
        <begin position="381"/>
        <end position="392"/>
    </location>
</feature>
<dbReference type="EMBL" id="JAFIQS010000010">
    <property type="protein sequence ID" value="KAG5165308.1"/>
    <property type="molecule type" value="Genomic_DNA"/>
</dbReference>
<dbReference type="GO" id="GO:0005634">
    <property type="term" value="C:nucleus"/>
    <property type="evidence" value="ECO:0007669"/>
    <property type="project" value="TreeGrafter"/>
</dbReference>
<feature type="compositionally biased region" description="Basic and acidic residues" evidence="3">
    <location>
        <begin position="303"/>
        <end position="314"/>
    </location>
</feature>
<feature type="domain" description="VWFA" evidence="4">
    <location>
        <begin position="651"/>
        <end position="872"/>
    </location>
</feature>
<feature type="compositionally biased region" description="Basic and acidic residues" evidence="3">
    <location>
        <begin position="263"/>
        <end position="274"/>
    </location>
</feature>
<dbReference type="GO" id="GO:0030687">
    <property type="term" value="C:preribosome, large subunit precursor"/>
    <property type="evidence" value="ECO:0007669"/>
    <property type="project" value="TreeGrafter"/>
</dbReference>
<dbReference type="Gene3D" id="3.40.50.410">
    <property type="entry name" value="von Willebrand factor, type A domain"/>
    <property type="match status" value="1"/>
</dbReference>
<dbReference type="InterPro" id="IPR036465">
    <property type="entry name" value="vWFA_dom_sf"/>
</dbReference>
<feature type="compositionally biased region" description="Acidic residues" evidence="3">
    <location>
        <begin position="285"/>
        <end position="302"/>
    </location>
</feature>
<keyword evidence="1" id="KW-0547">Nucleotide-binding</keyword>
<feature type="compositionally biased region" description="Acidic residues" evidence="3">
    <location>
        <begin position="218"/>
        <end position="250"/>
    </location>
</feature>
<dbReference type="GO" id="GO:0000055">
    <property type="term" value="P:ribosomal large subunit export from nucleus"/>
    <property type="evidence" value="ECO:0007669"/>
    <property type="project" value="TreeGrafter"/>
</dbReference>
<feature type="compositionally biased region" description="Acidic residues" evidence="3">
    <location>
        <begin position="47"/>
        <end position="58"/>
    </location>
</feature>
<proteinExistence type="predicted"/>
<sequence length="875" mass="96587">MPDNFALAVPHHCKAIPKFPTVSKEIEDESQIEGLKGEEEQKAPEGDHEDGDAIEMDNDFGGKLEDVPDPASDKEDDRDDKDDGSEHDIDETLGDLNDLDTDAVDEKMWGDEKGPEGTGDKDEKTDKDHSKEQAGPSEVVAKEGKEQKKSQDQESDHQPEPEPQAPLEDHEEHLEDAGNDEPSDPDVNGGKMDDYVQDAETLELPDDMDLGLDGGEKEGEDDLTKDDDPMDGDDEGLPDDNVTEGLEDFSMDDKTTNTPSADVSKEDDSERNDDNDMFSEAPQGVDDDEANREEGEDEEADEKVEAVARPDISHDGGMADPGDIANPEAGENSSTGETGTSQGGLGQAASKNEEKSANVDGSLEATQLSESVPEDNGGTGSASSGVQQGQKESQNKSRPIPNPLRSLGDALKEIQQRFDEILNSESMDAPRDKMGESNAKSQVEYLLPEDIDDEMQALGPAGEEQVAKLDQLTIVDDNMEVEEPPFSMDVEPPLVPEVHDQSIHQSPIEEQEPTATGREHGKDVEGAILKIGATQAEVSAVHDPSLPKVDDIHDEDELIETQLRQWRAADYPEDGAEKIWRLYESLTHDLAYTLCEQLRLILEPTLATRLKGDYRTGKRLNMKKVISYIASDYTKDKIWLRRTKPSQREYQVLISIDDSRSMAESHSVHLAYQTLALISKALSRLESGDVAIAKFGETVDLLHGFDEGPFSDQAGTKVINAFRFTQKATNVLSLLQLTLKVLESARERKAMSSASAADLWQLQIIISDGMCQDHEKLRTMLRKAEEQRVMIVFIILDSLQGTKTEPGSSKGATHGSILSMDKAEFKMVEGRMELQLQKYLDSFPFEYYVVLREVEALPDVLAGTLKQFFERISEE</sequence>
<dbReference type="GO" id="GO:0005524">
    <property type="term" value="F:ATP binding"/>
    <property type="evidence" value="ECO:0007669"/>
    <property type="project" value="UniProtKB-KW"/>
</dbReference>
<feature type="compositionally biased region" description="Basic and acidic residues" evidence="3">
    <location>
        <begin position="140"/>
        <end position="160"/>
    </location>
</feature>
<feature type="compositionally biased region" description="Low complexity" evidence="3">
    <location>
        <begin position="328"/>
        <end position="340"/>
    </location>
</feature>
<comment type="caution">
    <text evidence="5">The sequence shown here is derived from an EMBL/GenBank/DDBJ whole genome shotgun (WGS) entry which is preliminary data.</text>
</comment>
<dbReference type="GO" id="GO:0000027">
    <property type="term" value="P:ribosomal large subunit assembly"/>
    <property type="evidence" value="ECO:0007669"/>
    <property type="project" value="TreeGrafter"/>
</dbReference>
<dbReference type="InterPro" id="IPR002035">
    <property type="entry name" value="VWF_A"/>
</dbReference>
<feature type="compositionally biased region" description="Basic and acidic residues" evidence="3">
    <location>
        <begin position="60"/>
        <end position="75"/>
    </location>
</feature>
<feature type="compositionally biased region" description="Basic and acidic residues" evidence="3">
    <location>
        <begin position="35"/>
        <end position="46"/>
    </location>
</feature>
<evidence type="ECO:0000256" key="3">
    <source>
        <dbReference type="SAM" id="MobiDB-lite"/>
    </source>
</evidence>
<reference evidence="5" key="1">
    <citation type="submission" date="2021-02" db="EMBL/GenBank/DDBJ databases">
        <title>Psilocybe cubensis genome.</title>
        <authorList>
            <person name="Mckernan K.J."/>
            <person name="Crawford S."/>
            <person name="Trippe A."/>
            <person name="Kane L.T."/>
            <person name="Mclaughlin S."/>
        </authorList>
    </citation>
    <scope>NUCLEOTIDE SEQUENCE [LARGE SCALE GENOMIC DNA]</scope>
    <source>
        <strain evidence="5">MGC-MH-2018</strain>
    </source>
</reference>
<feature type="compositionally biased region" description="Basic and acidic residues" evidence="3">
    <location>
        <begin position="410"/>
        <end position="420"/>
    </location>
</feature>
<name>A0A8H7XR58_PSICU</name>
<dbReference type="OrthoDB" id="5186at2759"/>
<organism evidence="5">
    <name type="scientific">Psilocybe cubensis</name>
    <name type="common">Psychedelic mushroom</name>
    <name type="synonym">Stropharia cubensis</name>
    <dbReference type="NCBI Taxonomy" id="181762"/>
    <lineage>
        <taxon>Eukaryota</taxon>
        <taxon>Fungi</taxon>
        <taxon>Dikarya</taxon>
        <taxon>Basidiomycota</taxon>
        <taxon>Agaricomycotina</taxon>
        <taxon>Agaricomycetes</taxon>
        <taxon>Agaricomycetidae</taxon>
        <taxon>Agaricales</taxon>
        <taxon>Agaricineae</taxon>
        <taxon>Strophariaceae</taxon>
        <taxon>Psilocybe</taxon>
    </lineage>
</organism>
<protein>
    <recommendedName>
        <fullName evidence="4">VWFA domain-containing protein</fullName>
    </recommendedName>
</protein>
<accession>A0A8H7XR58</accession>
<gene>
    <name evidence="5" type="ORF">JR316_010004</name>
</gene>